<sequence length="428" mass="50510">MSSWIIQSSTRITALAQVHSPRLNPAGSRAHMLMGIGLSACKPLAYNCRDRETDASARAELSPDALRPLDKFPTGYQNLVDYNLEISSTSQFIPGTRTLNLITPTPLFASPLPNQAGGWRSDGLSPTNSYAEDYYNPNAYDHDLYRNYYGVEDDYYGAYGDLLDYEENLRMTADLDEAERLRRWRDRLAFEELAESERLRRYQLMAEEERLRLGLIGSSWWARRYGHHHSHNGRLTPSLGGTGGWKNYYGNRLRRWSSNRMPLSSPLASRFERIWYNPNSSRRRLSNVATMNSKLELLTQEQMRLSNELIRVREEARMREIEIQREQNRIEQEIIMERERIKQNLYRIQQAQQEQVEREIIERNRIEQEIYRESLRKLENQRQMVDIERQRIQNQHLRNQVVSDLQSQEQELRLRRELELAGSGLYKY</sequence>
<gene>
    <name evidence="2" type="ORF">PCASD_03374</name>
</gene>
<dbReference type="EMBL" id="PGCI01000022">
    <property type="protein sequence ID" value="PLW48588.1"/>
    <property type="molecule type" value="Genomic_DNA"/>
</dbReference>
<keyword evidence="1" id="KW-0175">Coiled coil</keyword>
<evidence type="ECO:0000313" key="2">
    <source>
        <dbReference type="EMBL" id="PLW48588.1"/>
    </source>
</evidence>
<reference evidence="2 3" key="1">
    <citation type="submission" date="2017-11" db="EMBL/GenBank/DDBJ databases">
        <title>De novo assembly and phasing of dikaryotic genomes from two isolates of Puccinia coronata f. sp. avenae, the causal agent of oat crown rust.</title>
        <authorList>
            <person name="Miller M.E."/>
            <person name="Zhang Y."/>
            <person name="Omidvar V."/>
            <person name="Sperschneider J."/>
            <person name="Schwessinger B."/>
            <person name="Raley C."/>
            <person name="Palmer J.M."/>
            <person name="Garnica D."/>
            <person name="Upadhyaya N."/>
            <person name="Rathjen J."/>
            <person name="Taylor J.M."/>
            <person name="Park R.F."/>
            <person name="Dodds P.N."/>
            <person name="Hirsch C.D."/>
            <person name="Kianian S.F."/>
            <person name="Figueroa M."/>
        </authorList>
    </citation>
    <scope>NUCLEOTIDE SEQUENCE [LARGE SCALE GENOMIC DNA]</scope>
    <source>
        <strain evidence="2">12SD80</strain>
    </source>
</reference>
<evidence type="ECO:0000313" key="3">
    <source>
        <dbReference type="Proteomes" id="UP000235392"/>
    </source>
</evidence>
<proteinExistence type="predicted"/>
<dbReference type="Proteomes" id="UP000235392">
    <property type="component" value="Unassembled WGS sequence"/>
</dbReference>
<feature type="coiled-coil region" evidence="1">
    <location>
        <begin position="288"/>
        <end position="395"/>
    </location>
</feature>
<protein>
    <submittedName>
        <fullName evidence="2">Uncharacterized protein</fullName>
    </submittedName>
</protein>
<organism evidence="2 3">
    <name type="scientific">Puccinia coronata f. sp. avenae</name>
    <dbReference type="NCBI Taxonomy" id="200324"/>
    <lineage>
        <taxon>Eukaryota</taxon>
        <taxon>Fungi</taxon>
        <taxon>Dikarya</taxon>
        <taxon>Basidiomycota</taxon>
        <taxon>Pucciniomycotina</taxon>
        <taxon>Pucciniomycetes</taxon>
        <taxon>Pucciniales</taxon>
        <taxon>Pucciniaceae</taxon>
        <taxon>Puccinia</taxon>
    </lineage>
</organism>
<dbReference type="AlphaFoldDB" id="A0A2N5VF17"/>
<evidence type="ECO:0000256" key="1">
    <source>
        <dbReference type="SAM" id="Coils"/>
    </source>
</evidence>
<accession>A0A2N5VF17</accession>
<name>A0A2N5VF17_9BASI</name>
<comment type="caution">
    <text evidence="2">The sequence shown here is derived from an EMBL/GenBank/DDBJ whole genome shotgun (WGS) entry which is preliminary data.</text>
</comment>